<sequence>MFFYFALIILALPTPGTGHSEQSSHLQFSYTAPDKVLDLLVDLKTKIKDPMELVAEAKSYSQVRAQVEVVVAHLEACSKAIIAAGNQNSINGPISPEIASNAADIISIIVQACLEVSLRLGWFLVFGIFSQIDICLKELINSLGSCGEGLVSSVAMFVASTCTQLLISLNFNQTMTALSINDL</sequence>
<dbReference type="AlphaFoldDB" id="A0A8H7H1J8"/>
<reference evidence="2" key="1">
    <citation type="submission" date="2020-09" db="EMBL/GenBank/DDBJ databases">
        <title>Comparative genome analyses of four rice-infecting Rhizoctonia solani isolates reveal extensive enrichment of homogalacturonan modification genes.</title>
        <authorList>
            <person name="Lee D.-Y."/>
            <person name="Jeon J."/>
            <person name="Kim K.-T."/>
            <person name="Cheong K."/>
            <person name="Song H."/>
            <person name="Choi G."/>
            <person name="Ko J."/>
            <person name="Opiyo S.O."/>
            <person name="Zuo S."/>
            <person name="Madhav S."/>
            <person name="Lee Y.-H."/>
            <person name="Wang G.-L."/>
        </authorList>
    </citation>
    <scope>NUCLEOTIDE SEQUENCE</scope>
    <source>
        <strain evidence="2">AG1-IA YN-7</strain>
    </source>
</reference>
<accession>A0A8H7H1J8</accession>
<comment type="caution">
    <text evidence="2">The sequence shown here is derived from an EMBL/GenBank/DDBJ whole genome shotgun (WGS) entry which is preliminary data.</text>
</comment>
<feature type="signal peptide" evidence="1">
    <location>
        <begin position="1"/>
        <end position="18"/>
    </location>
</feature>
<dbReference type="Proteomes" id="UP000650582">
    <property type="component" value="Unassembled WGS sequence"/>
</dbReference>
<evidence type="ECO:0000256" key="1">
    <source>
        <dbReference type="SAM" id="SignalP"/>
    </source>
</evidence>
<organism evidence="2 3">
    <name type="scientific">Rhizoctonia solani</name>
    <dbReference type="NCBI Taxonomy" id="456999"/>
    <lineage>
        <taxon>Eukaryota</taxon>
        <taxon>Fungi</taxon>
        <taxon>Dikarya</taxon>
        <taxon>Basidiomycota</taxon>
        <taxon>Agaricomycotina</taxon>
        <taxon>Agaricomycetes</taxon>
        <taxon>Cantharellales</taxon>
        <taxon>Ceratobasidiaceae</taxon>
        <taxon>Rhizoctonia</taxon>
    </lineage>
</organism>
<evidence type="ECO:0000313" key="3">
    <source>
        <dbReference type="Proteomes" id="UP000650582"/>
    </source>
</evidence>
<protein>
    <submittedName>
        <fullName evidence="2">Uncharacterized protein</fullName>
    </submittedName>
</protein>
<proteinExistence type="predicted"/>
<evidence type="ECO:0000313" key="2">
    <source>
        <dbReference type="EMBL" id="KAF8668006.1"/>
    </source>
</evidence>
<keyword evidence="1" id="KW-0732">Signal</keyword>
<dbReference type="EMBL" id="JACYCC010000350">
    <property type="protein sequence ID" value="KAF8668006.1"/>
    <property type="molecule type" value="Genomic_DNA"/>
</dbReference>
<feature type="chain" id="PRO_5034979677" evidence="1">
    <location>
        <begin position="19"/>
        <end position="183"/>
    </location>
</feature>
<gene>
    <name evidence="2" type="ORF">RHS04_09196</name>
</gene>
<name>A0A8H7H1J8_9AGAM</name>